<dbReference type="STRING" id="675120.N1PEY1"/>
<evidence type="ECO:0000256" key="2">
    <source>
        <dbReference type="ARBA" id="ARBA00022448"/>
    </source>
</evidence>
<dbReference type="OrthoDB" id="10255285at2759"/>
<evidence type="ECO:0000256" key="1">
    <source>
        <dbReference type="ARBA" id="ARBA00010307"/>
    </source>
</evidence>
<keyword evidence="3" id="KW-0653">Protein transport</keyword>
<keyword evidence="5" id="KW-1185">Reference proteome</keyword>
<comment type="similarity">
    <text evidence="1">Belongs to the MOG1 family.</text>
</comment>
<reference evidence="5" key="1">
    <citation type="journal article" date="2012" name="PLoS Genet.">
        <title>The genomes of the fungal plant pathogens Cladosporium fulvum and Dothistroma septosporum reveal adaptation to different hosts and lifestyles but also signatures of common ancestry.</title>
        <authorList>
            <person name="de Wit P.J.G.M."/>
            <person name="van der Burgt A."/>
            <person name="Oekmen B."/>
            <person name="Stergiopoulos I."/>
            <person name="Abd-Elsalam K.A."/>
            <person name="Aerts A.L."/>
            <person name="Bahkali A.H."/>
            <person name="Beenen H.G."/>
            <person name="Chettri P."/>
            <person name="Cox M.P."/>
            <person name="Datema E."/>
            <person name="de Vries R.P."/>
            <person name="Dhillon B."/>
            <person name="Ganley A.R."/>
            <person name="Griffiths S.A."/>
            <person name="Guo Y."/>
            <person name="Hamelin R.C."/>
            <person name="Henrissat B."/>
            <person name="Kabir M.S."/>
            <person name="Jashni M.K."/>
            <person name="Kema G."/>
            <person name="Klaubauf S."/>
            <person name="Lapidus A."/>
            <person name="Levasseur A."/>
            <person name="Lindquist E."/>
            <person name="Mehrabi R."/>
            <person name="Ohm R.A."/>
            <person name="Owen T.J."/>
            <person name="Salamov A."/>
            <person name="Schwelm A."/>
            <person name="Schijlen E."/>
            <person name="Sun H."/>
            <person name="van den Burg H.A."/>
            <person name="van Ham R.C.H.J."/>
            <person name="Zhang S."/>
            <person name="Goodwin S.B."/>
            <person name="Grigoriev I.V."/>
            <person name="Collemare J."/>
            <person name="Bradshaw R.E."/>
        </authorList>
    </citation>
    <scope>NUCLEOTIDE SEQUENCE [LARGE SCALE GENOMIC DNA]</scope>
    <source>
        <strain evidence="5">NZE10 / CBS 128990</strain>
    </source>
</reference>
<proteinExistence type="inferred from homology"/>
<dbReference type="GO" id="GO:0031267">
    <property type="term" value="F:small GTPase binding"/>
    <property type="evidence" value="ECO:0007669"/>
    <property type="project" value="TreeGrafter"/>
</dbReference>
<organism evidence="4 5">
    <name type="scientific">Dothistroma septosporum (strain NZE10 / CBS 128990)</name>
    <name type="common">Red band needle blight fungus</name>
    <name type="synonym">Mycosphaerella pini</name>
    <dbReference type="NCBI Taxonomy" id="675120"/>
    <lineage>
        <taxon>Eukaryota</taxon>
        <taxon>Fungi</taxon>
        <taxon>Dikarya</taxon>
        <taxon>Ascomycota</taxon>
        <taxon>Pezizomycotina</taxon>
        <taxon>Dothideomycetes</taxon>
        <taxon>Dothideomycetidae</taxon>
        <taxon>Mycosphaerellales</taxon>
        <taxon>Mycosphaerellaceae</taxon>
        <taxon>Dothistroma</taxon>
    </lineage>
</organism>
<dbReference type="GO" id="GO:0005634">
    <property type="term" value="C:nucleus"/>
    <property type="evidence" value="ECO:0007669"/>
    <property type="project" value="TreeGrafter"/>
</dbReference>
<dbReference type="GO" id="GO:0006606">
    <property type="term" value="P:protein import into nucleus"/>
    <property type="evidence" value="ECO:0007669"/>
    <property type="project" value="TreeGrafter"/>
</dbReference>
<dbReference type="EMBL" id="KB446544">
    <property type="protein sequence ID" value="EME39846.1"/>
    <property type="molecule type" value="Genomic_DNA"/>
</dbReference>
<dbReference type="PANTHER" id="PTHR15837:SF0">
    <property type="entry name" value="RAN GUANINE NUCLEOTIDE RELEASE FACTOR"/>
    <property type="match status" value="1"/>
</dbReference>
<accession>N1PEY1</accession>
<evidence type="ECO:0008006" key="6">
    <source>
        <dbReference type="Google" id="ProtNLM"/>
    </source>
</evidence>
<dbReference type="Pfam" id="PF04603">
    <property type="entry name" value="Mog1"/>
    <property type="match status" value="1"/>
</dbReference>
<dbReference type="SUPFAM" id="SSF55724">
    <property type="entry name" value="Mog1p/PsbP-like"/>
    <property type="match status" value="1"/>
</dbReference>
<evidence type="ECO:0000256" key="3">
    <source>
        <dbReference type="ARBA" id="ARBA00022927"/>
    </source>
</evidence>
<gene>
    <name evidence="4" type="ORF">DOTSEDRAFT_74672</name>
</gene>
<sequence length="191" mass="20906">MAQSQSKRVDLFGGAIVAEIPSTFQDVSTIRQVPDNQEVYLDSEGFTSITFDILERVERESDVEALKFHLADVVDEDAGQTRLYSSGTAVLASMPGTPVLTLLATSPPGEKRRGRANEPEFVGILMALIRLEAQKTDVVVTVNVPHLPGSYEKAGLRVEEGRYGPLLEAAQVVKDKVLGSFEVRDWGLFVE</sequence>
<dbReference type="Proteomes" id="UP000016933">
    <property type="component" value="Unassembled WGS sequence"/>
</dbReference>
<evidence type="ECO:0000313" key="4">
    <source>
        <dbReference type="EMBL" id="EME39846.1"/>
    </source>
</evidence>
<name>N1PEY1_DOTSN</name>
<dbReference type="InterPro" id="IPR016123">
    <property type="entry name" value="Mog1/PsbP_a/b/a-sand"/>
</dbReference>
<dbReference type="PANTHER" id="PTHR15837">
    <property type="entry name" value="RAN GUANINE NUCLEOTIDE RELEASE FACTOR"/>
    <property type="match status" value="1"/>
</dbReference>
<dbReference type="AlphaFoldDB" id="N1PEY1"/>
<evidence type="ECO:0000313" key="5">
    <source>
        <dbReference type="Proteomes" id="UP000016933"/>
    </source>
</evidence>
<reference evidence="4 5" key="2">
    <citation type="journal article" date="2012" name="PLoS Pathog.">
        <title>Diverse lifestyles and strategies of plant pathogenesis encoded in the genomes of eighteen Dothideomycetes fungi.</title>
        <authorList>
            <person name="Ohm R.A."/>
            <person name="Feau N."/>
            <person name="Henrissat B."/>
            <person name="Schoch C.L."/>
            <person name="Horwitz B.A."/>
            <person name="Barry K.W."/>
            <person name="Condon B.J."/>
            <person name="Copeland A.C."/>
            <person name="Dhillon B."/>
            <person name="Glaser F."/>
            <person name="Hesse C.N."/>
            <person name="Kosti I."/>
            <person name="LaButti K."/>
            <person name="Lindquist E.A."/>
            <person name="Lucas S."/>
            <person name="Salamov A.A."/>
            <person name="Bradshaw R.E."/>
            <person name="Ciuffetti L."/>
            <person name="Hamelin R.C."/>
            <person name="Kema G.H.J."/>
            <person name="Lawrence C."/>
            <person name="Scott J.A."/>
            <person name="Spatafora J.W."/>
            <person name="Turgeon B.G."/>
            <person name="de Wit P.J.G.M."/>
            <person name="Zhong S."/>
            <person name="Goodwin S.B."/>
            <person name="Grigoriev I.V."/>
        </authorList>
    </citation>
    <scope>NUCLEOTIDE SEQUENCE [LARGE SCALE GENOMIC DNA]</scope>
    <source>
        <strain evidence="5">NZE10 / CBS 128990</strain>
    </source>
</reference>
<protein>
    <recommendedName>
        <fullName evidence="6">Mog1p/PsbP-like protein</fullName>
    </recommendedName>
</protein>
<keyword evidence="2" id="KW-0813">Transport</keyword>
<dbReference type="Gene3D" id="3.40.1000.10">
    <property type="entry name" value="Mog1/PsbP, alpha/beta/alpha sandwich"/>
    <property type="match status" value="1"/>
</dbReference>
<dbReference type="InterPro" id="IPR007681">
    <property type="entry name" value="Mog1"/>
</dbReference>
<dbReference type="GO" id="GO:0005085">
    <property type="term" value="F:guanyl-nucleotide exchange factor activity"/>
    <property type="evidence" value="ECO:0007669"/>
    <property type="project" value="TreeGrafter"/>
</dbReference>
<dbReference type="OMA" id="ECSSAWM"/>
<dbReference type="eggNOG" id="KOG3329">
    <property type="taxonomic scope" value="Eukaryota"/>
</dbReference>
<dbReference type="HOGENOM" id="CLU_081345_1_2_1"/>